<organism evidence="1 2">
    <name type="scientific">Brassica napus</name>
    <name type="common">Rape</name>
    <dbReference type="NCBI Taxonomy" id="3708"/>
    <lineage>
        <taxon>Eukaryota</taxon>
        <taxon>Viridiplantae</taxon>
        <taxon>Streptophyta</taxon>
        <taxon>Embryophyta</taxon>
        <taxon>Tracheophyta</taxon>
        <taxon>Spermatophyta</taxon>
        <taxon>Magnoliopsida</taxon>
        <taxon>eudicotyledons</taxon>
        <taxon>Gunneridae</taxon>
        <taxon>Pentapetalae</taxon>
        <taxon>rosids</taxon>
        <taxon>malvids</taxon>
        <taxon>Brassicales</taxon>
        <taxon>Brassicaceae</taxon>
        <taxon>Brassiceae</taxon>
        <taxon>Brassica</taxon>
    </lineage>
</organism>
<reference evidence="1 2" key="1">
    <citation type="submission" date="2021-05" db="EMBL/GenBank/DDBJ databases">
        <title>Genome Assembly of Synthetic Allotetraploid Brassica napus Reveals Homoeologous Exchanges between Subgenomes.</title>
        <authorList>
            <person name="Davis J.T."/>
        </authorList>
    </citation>
    <scope>NUCLEOTIDE SEQUENCE [LARGE SCALE GENOMIC DNA]</scope>
    <source>
        <strain evidence="2">cv. Da-Ae</strain>
        <tissue evidence="1">Seedling</tissue>
    </source>
</reference>
<name>A0ABQ7Y4A6_BRANA</name>
<evidence type="ECO:0000313" key="1">
    <source>
        <dbReference type="EMBL" id="KAH0862986.1"/>
    </source>
</evidence>
<proteinExistence type="predicted"/>
<accession>A0ABQ7Y4A6</accession>
<keyword evidence="2" id="KW-1185">Reference proteome</keyword>
<sequence>MEGSLMLALMLHEASFPIIGTNYETLDGTCVLMQGSISVYRLNSFRHILEESNVYELNGFDVAKSNPTYKFDETPVSIRHRAYCFCWGVADTSENPQGVLQVPEIRSAHVTCQ</sequence>
<comment type="caution">
    <text evidence="1">The sequence shown here is derived from an EMBL/GenBank/DDBJ whole genome shotgun (WGS) entry which is preliminary data.</text>
</comment>
<evidence type="ECO:0000313" key="2">
    <source>
        <dbReference type="Proteomes" id="UP000824890"/>
    </source>
</evidence>
<protein>
    <submittedName>
        <fullName evidence="1">Uncharacterized protein</fullName>
    </submittedName>
</protein>
<dbReference type="Proteomes" id="UP000824890">
    <property type="component" value="Unassembled WGS sequence"/>
</dbReference>
<dbReference type="EMBL" id="JAGKQM010000018">
    <property type="protein sequence ID" value="KAH0862986.1"/>
    <property type="molecule type" value="Genomic_DNA"/>
</dbReference>
<gene>
    <name evidence="1" type="ORF">HID58_080197</name>
</gene>